<evidence type="ECO:0000313" key="3">
    <source>
        <dbReference type="Proteomes" id="UP001233999"/>
    </source>
</evidence>
<gene>
    <name evidence="2" type="ORF">L9F63_020665</name>
</gene>
<dbReference type="EMBL" id="JASPKZ010007324">
    <property type="protein sequence ID" value="KAJ9585004.1"/>
    <property type="molecule type" value="Genomic_DNA"/>
</dbReference>
<feature type="compositionally biased region" description="Polar residues" evidence="1">
    <location>
        <begin position="1"/>
        <end position="11"/>
    </location>
</feature>
<feature type="region of interest" description="Disordered" evidence="1">
    <location>
        <begin position="105"/>
        <end position="130"/>
    </location>
</feature>
<proteinExistence type="predicted"/>
<comment type="caution">
    <text evidence="2">The sequence shown here is derived from an EMBL/GenBank/DDBJ whole genome shotgun (WGS) entry which is preliminary data.</text>
</comment>
<name>A0AAD7ZQH6_DIPPU</name>
<protein>
    <submittedName>
        <fullName evidence="2">Uncharacterized protein</fullName>
    </submittedName>
</protein>
<dbReference type="AlphaFoldDB" id="A0AAD7ZQH6"/>
<accession>A0AAD7ZQH6</accession>
<organism evidence="2 3">
    <name type="scientific">Diploptera punctata</name>
    <name type="common">Pacific beetle cockroach</name>
    <dbReference type="NCBI Taxonomy" id="6984"/>
    <lineage>
        <taxon>Eukaryota</taxon>
        <taxon>Metazoa</taxon>
        <taxon>Ecdysozoa</taxon>
        <taxon>Arthropoda</taxon>
        <taxon>Hexapoda</taxon>
        <taxon>Insecta</taxon>
        <taxon>Pterygota</taxon>
        <taxon>Neoptera</taxon>
        <taxon>Polyneoptera</taxon>
        <taxon>Dictyoptera</taxon>
        <taxon>Blattodea</taxon>
        <taxon>Blaberoidea</taxon>
        <taxon>Blaberidae</taxon>
        <taxon>Diplopterinae</taxon>
        <taxon>Diploptera</taxon>
    </lineage>
</organism>
<reference evidence="2" key="2">
    <citation type="submission" date="2023-05" db="EMBL/GenBank/DDBJ databases">
        <authorList>
            <person name="Fouks B."/>
        </authorList>
    </citation>
    <scope>NUCLEOTIDE SEQUENCE</scope>
    <source>
        <strain evidence="2">Stay&amp;Tobe</strain>
        <tissue evidence="2">Testes</tissue>
    </source>
</reference>
<sequence>VGSDIPDTNINLDAAEYGNESELEEPVINEENINNENTSDKRPDRKFEINTLTLKIGQKNSAGQIMSQSYEAQAKKHEYYADQFMKRAKSLEIIAKEHKIKSAKHQEAALTHEKKASEYSRKSRESRKKAENLEAMASHFLTRYKSEMRSYAIAEAESKDAWVMANGYETEFKNHYAWANELRATAKKAKRCCENSQIFSNRRTKYCKRTETNS</sequence>
<feature type="region of interest" description="Disordered" evidence="1">
    <location>
        <begin position="1"/>
        <end position="23"/>
    </location>
</feature>
<evidence type="ECO:0000313" key="2">
    <source>
        <dbReference type="EMBL" id="KAJ9585004.1"/>
    </source>
</evidence>
<feature type="non-terminal residue" evidence="2">
    <location>
        <position position="1"/>
    </location>
</feature>
<keyword evidence="3" id="KW-1185">Reference proteome</keyword>
<evidence type="ECO:0000256" key="1">
    <source>
        <dbReference type="SAM" id="MobiDB-lite"/>
    </source>
</evidence>
<dbReference type="Proteomes" id="UP001233999">
    <property type="component" value="Unassembled WGS sequence"/>
</dbReference>
<reference evidence="2" key="1">
    <citation type="journal article" date="2023" name="IScience">
        <title>Live-bearing cockroach genome reveals convergent evolutionary mechanisms linked to viviparity in insects and beyond.</title>
        <authorList>
            <person name="Fouks B."/>
            <person name="Harrison M.C."/>
            <person name="Mikhailova A.A."/>
            <person name="Marchal E."/>
            <person name="English S."/>
            <person name="Carruthers M."/>
            <person name="Jennings E.C."/>
            <person name="Chiamaka E.L."/>
            <person name="Frigard R.A."/>
            <person name="Pippel M."/>
            <person name="Attardo G.M."/>
            <person name="Benoit J.B."/>
            <person name="Bornberg-Bauer E."/>
            <person name="Tobe S.S."/>
        </authorList>
    </citation>
    <scope>NUCLEOTIDE SEQUENCE</scope>
    <source>
        <strain evidence="2">Stay&amp;Tobe</strain>
    </source>
</reference>